<keyword evidence="1" id="KW-0812">Transmembrane</keyword>
<evidence type="ECO:0000313" key="3">
    <source>
        <dbReference type="Proteomes" id="UP001500929"/>
    </source>
</evidence>
<keyword evidence="3" id="KW-1185">Reference proteome</keyword>
<reference evidence="3" key="1">
    <citation type="journal article" date="2019" name="Int. J. Syst. Evol. Microbiol.">
        <title>The Global Catalogue of Microorganisms (GCM) 10K type strain sequencing project: providing services to taxonomists for standard genome sequencing and annotation.</title>
        <authorList>
            <consortium name="The Broad Institute Genomics Platform"/>
            <consortium name="The Broad Institute Genome Sequencing Center for Infectious Disease"/>
            <person name="Wu L."/>
            <person name="Ma J."/>
        </authorList>
    </citation>
    <scope>NUCLEOTIDE SEQUENCE [LARGE SCALE GENOMIC DNA]</scope>
    <source>
        <strain evidence="3">JCM 16117</strain>
    </source>
</reference>
<proteinExistence type="predicted"/>
<gene>
    <name evidence="2" type="ORF">GCM10009851_19080</name>
</gene>
<dbReference type="RefSeq" id="WP_259479388.1">
    <property type="nucleotide sequence ID" value="NZ_BAAAQY010000005.1"/>
</dbReference>
<keyword evidence="1" id="KW-0472">Membrane</keyword>
<protein>
    <submittedName>
        <fullName evidence="2">Uncharacterized protein</fullName>
    </submittedName>
</protein>
<evidence type="ECO:0000313" key="2">
    <source>
        <dbReference type="EMBL" id="GAA2234240.1"/>
    </source>
</evidence>
<sequence>MILELLEVTGRLQELGAILYVIYSVSEELRWRPLRQGGEWGAPTILGVIGAVSLLNTGLLGATAVEWMLVVAAVLVALACGALAGRAARFRPLSETAGEELRRRGARRRRKPRPLPVVELRTGWIGALLWAVTLASRYGAEFLGERLDAPLATTVGLALLLVAVNEAARVAVIEWRSRSAGHAT</sequence>
<feature type="transmembrane region" description="Helical" evidence="1">
    <location>
        <begin position="67"/>
        <end position="85"/>
    </location>
</feature>
<feature type="transmembrane region" description="Helical" evidence="1">
    <location>
        <begin position="118"/>
        <end position="139"/>
    </location>
</feature>
<name>A0ABP5QFG2_9MICO</name>
<organism evidence="2 3">
    <name type="scientific">Herbiconiux moechotypicola</name>
    <dbReference type="NCBI Taxonomy" id="637393"/>
    <lineage>
        <taxon>Bacteria</taxon>
        <taxon>Bacillati</taxon>
        <taxon>Actinomycetota</taxon>
        <taxon>Actinomycetes</taxon>
        <taxon>Micrococcales</taxon>
        <taxon>Microbacteriaceae</taxon>
        <taxon>Herbiconiux</taxon>
    </lineage>
</organism>
<evidence type="ECO:0000256" key="1">
    <source>
        <dbReference type="SAM" id="Phobius"/>
    </source>
</evidence>
<dbReference type="Proteomes" id="UP001500929">
    <property type="component" value="Unassembled WGS sequence"/>
</dbReference>
<feature type="transmembrane region" description="Helical" evidence="1">
    <location>
        <begin position="151"/>
        <end position="172"/>
    </location>
</feature>
<dbReference type="EMBL" id="BAAAQY010000005">
    <property type="protein sequence ID" value="GAA2234240.1"/>
    <property type="molecule type" value="Genomic_DNA"/>
</dbReference>
<comment type="caution">
    <text evidence="2">The sequence shown here is derived from an EMBL/GenBank/DDBJ whole genome shotgun (WGS) entry which is preliminary data.</text>
</comment>
<accession>A0ABP5QFG2</accession>
<keyword evidence="1" id="KW-1133">Transmembrane helix</keyword>